<dbReference type="EC" id="2.7.13.3" evidence="2"/>
<evidence type="ECO:0000256" key="4">
    <source>
        <dbReference type="ARBA" id="ARBA00022679"/>
    </source>
</evidence>
<keyword evidence="4" id="KW-0808">Transferase</keyword>
<dbReference type="FunFam" id="3.30.565.10:FF:000006">
    <property type="entry name" value="Sensor histidine kinase WalK"/>
    <property type="match status" value="1"/>
</dbReference>
<dbReference type="InterPro" id="IPR003661">
    <property type="entry name" value="HisK_dim/P_dom"/>
</dbReference>
<feature type="coiled-coil region" evidence="7">
    <location>
        <begin position="343"/>
        <end position="370"/>
    </location>
</feature>
<dbReference type="InterPro" id="IPR000700">
    <property type="entry name" value="PAS-assoc_C"/>
</dbReference>
<dbReference type="FunFam" id="1.10.287.130:FF:000070">
    <property type="entry name" value="Histidine kinase sensor protein"/>
    <property type="match status" value="1"/>
</dbReference>
<dbReference type="SMART" id="SM00388">
    <property type="entry name" value="HisKA"/>
    <property type="match status" value="1"/>
</dbReference>
<organism evidence="11 12">
    <name type="scientific">Dyella psychrodurans</name>
    <dbReference type="NCBI Taxonomy" id="1927960"/>
    <lineage>
        <taxon>Bacteria</taxon>
        <taxon>Pseudomonadati</taxon>
        <taxon>Pseudomonadota</taxon>
        <taxon>Gammaproteobacteria</taxon>
        <taxon>Lysobacterales</taxon>
        <taxon>Rhodanobacteraceae</taxon>
        <taxon>Dyella</taxon>
    </lineage>
</organism>
<dbReference type="SMART" id="SM00387">
    <property type="entry name" value="HATPase_c"/>
    <property type="match status" value="1"/>
</dbReference>
<dbReference type="OrthoDB" id="9808408at2"/>
<dbReference type="InterPro" id="IPR036097">
    <property type="entry name" value="HisK_dim/P_sf"/>
</dbReference>
<keyword evidence="7" id="KW-0175">Coiled coil</keyword>
<evidence type="ECO:0000256" key="2">
    <source>
        <dbReference type="ARBA" id="ARBA00012438"/>
    </source>
</evidence>
<keyword evidence="8" id="KW-0812">Transmembrane</keyword>
<dbReference type="InterPro" id="IPR000014">
    <property type="entry name" value="PAS"/>
</dbReference>
<dbReference type="InterPro" id="IPR004358">
    <property type="entry name" value="Sig_transdc_His_kin-like_C"/>
</dbReference>
<dbReference type="InterPro" id="IPR050351">
    <property type="entry name" value="BphY/WalK/GraS-like"/>
</dbReference>
<evidence type="ECO:0000256" key="7">
    <source>
        <dbReference type="SAM" id="Coils"/>
    </source>
</evidence>
<dbReference type="InterPro" id="IPR005467">
    <property type="entry name" value="His_kinase_dom"/>
</dbReference>
<keyword evidence="6 8" id="KW-0472">Membrane</keyword>
<comment type="catalytic activity">
    <reaction evidence="1">
        <text>ATP + protein L-histidine = ADP + protein N-phospho-L-histidine.</text>
        <dbReference type="EC" id="2.7.13.3"/>
    </reaction>
</comment>
<keyword evidence="8" id="KW-1133">Transmembrane helix</keyword>
<dbReference type="Proteomes" id="UP000255334">
    <property type="component" value="Unassembled WGS sequence"/>
</dbReference>
<dbReference type="GO" id="GO:0000156">
    <property type="term" value="F:phosphorelay response regulator activity"/>
    <property type="evidence" value="ECO:0007669"/>
    <property type="project" value="TreeGrafter"/>
</dbReference>
<dbReference type="AlphaFoldDB" id="A0A370X9X7"/>
<proteinExistence type="predicted"/>
<dbReference type="GO" id="GO:0005886">
    <property type="term" value="C:plasma membrane"/>
    <property type="evidence" value="ECO:0007669"/>
    <property type="project" value="UniProtKB-ARBA"/>
</dbReference>
<dbReference type="Gene3D" id="1.10.287.130">
    <property type="match status" value="1"/>
</dbReference>
<dbReference type="SUPFAM" id="SSF47384">
    <property type="entry name" value="Homodimeric domain of signal transducing histidine kinase"/>
    <property type="match status" value="1"/>
</dbReference>
<sequence length="602" mass="67077">MIRAGVRQVAALRWRTGGLLFAVLVIVALPYMITRGGSQQSLAAGELVTRAAQVQTLVYRIADQTHDGESAVQHLVAGDPYKQSETVAQATGKTVPPLLDELRRLAVDSPEQEHLVERLSEVEEGRLALVQQALQRYRQDDRAGAEQALRDAGELYEIDGLVDKIVGNAEQTLQKRHLDAQQQSVNNRLVLALTAAAQLLMLTIVVVVSERQIGRRLQAEIRERQAVQRSQMILQAVREPIALLDNNLCTLLVNAAFSELYGVAEDSRTEHLDDIGQGAWADEVLQQRLRDVLSRDRELWDFELTQRTIDGVERHVVINARRLQQQDSESPALLLTVSDVTARALVEQQIKELNHQLESKVTQISDVNRELEAFSYSVSHDLRAPLRHITAFAQKLEHHLGDGVDETTRHYLGVIRDASRRMAQLIEDLLVFSRLGRGALRLQAVDMQALVEEARLLAEAEAHGRRIEWNIESLPVVVGDESMLRTVWQNLIGNAVKYTGQRDVAQIDVSVQRDGAGDYEFTVADNGAGFDMRYVDKLFGVFQRLHKASEFPGNGIGLANVRRIVMRHGGQVRAEGEPGQGAKFHFTLSGIDPPTADGWLSP</sequence>
<evidence type="ECO:0000256" key="8">
    <source>
        <dbReference type="SAM" id="Phobius"/>
    </source>
</evidence>
<comment type="caution">
    <text evidence="11">The sequence shown here is derived from an EMBL/GenBank/DDBJ whole genome shotgun (WGS) entry which is preliminary data.</text>
</comment>
<dbReference type="GO" id="GO:0000155">
    <property type="term" value="F:phosphorelay sensor kinase activity"/>
    <property type="evidence" value="ECO:0007669"/>
    <property type="project" value="InterPro"/>
</dbReference>
<evidence type="ECO:0000259" key="10">
    <source>
        <dbReference type="PROSITE" id="PS50113"/>
    </source>
</evidence>
<dbReference type="InterPro" id="IPR035965">
    <property type="entry name" value="PAS-like_dom_sf"/>
</dbReference>
<dbReference type="Pfam" id="PF02518">
    <property type="entry name" value="HATPase_c"/>
    <property type="match status" value="1"/>
</dbReference>
<keyword evidence="5" id="KW-0418">Kinase</keyword>
<feature type="domain" description="Histidine kinase" evidence="9">
    <location>
        <begin position="377"/>
        <end position="592"/>
    </location>
</feature>
<keyword evidence="3" id="KW-0597">Phosphoprotein</keyword>
<feature type="domain" description="PAC" evidence="10">
    <location>
        <begin position="298"/>
        <end position="352"/>
    </location>
</feature>
<evidence type="ECO:0000256" key="5">
    <source>
        <dbReference type="ARBA" id="ARBA00022777"/>
    </source>
</evidence>
<dbReference type="Pfam" id="PF00512">
    <property type="entry name" value="HisKA"/>
    <property type="match status" value="1"/>
</dbReference>
<evidence type="ECO:0000256" key="3">
    <source>
        <dbReference type="ARBA" id="ARBA00022553"/>
    </source>
</evidence>
<dbReference type="PROSITE" id="PS50109">
    <property type="entry name" value="HIS_KIN"/>
    <property type="match status" value="1"/>
</dbReference>
<dbReference type="RefSeq" id="WP_115477271.1">
    <property type="nucleotide sequence ID" value="NZ_QRBF01000002.1"/>
</dbReference>
<dbReference type="PANTHER" id="PTHR42878">
    <property type="entry name" value="TWO-COMPONENT HISTIDINE KINASE"/>
    <property type="match status" value="1"/>
</dbReference>
<dbReference type="SUPFAM" id="SSF55785">
    <property type="entry name" value="PYP-like sensor domain (PAS domain)"/>
    <property type="match status" value="1"/>
</dbReference>
<feature type="transmembrane region" description="Helical" evidence="8">
    <location>
        <begin position="12"/>
        <end position="33"/>
    </location>
</feature>
<dbReference type="SUPFAM" id="SSF55874">
    <property type="entry name" value="ATPase domain of HSP90 chaperone/DNA topoisomerase II/histidine kinase"/>
    <property type="match status" value="1"/>
</dbReference>
<dbReference type="NCBIfam" id="TIGR00229">
    <property type="entry name" value="sensory_box"/>
    <property type="match status" value="1"/>
</dbReference>
<dbReference type="InterPro" id="IPR003594">
    <property type="entry name" value="HATPase_dom"/>
</dbReference>
<dbReference type="Gene3D" id="3.30.450.20">
    <property type="entry name" value="PAS domain"/>
    <property type="match status" value="1"/>
</dbReference>
<keyword evidence="12" id="KW-1185">Reference proteome</keyword>
<dbReference type="CDD" id="cd00082">
    <property type="entry name" value="HisKA"/>
    <property type="match status" value="1"/>
</dbReference>
<dbReference type="GO" id="GO:0030295">
    <property type="term" value="F:protein kinase activator activity"/>
    <property type="evidence" value="ECO:0007669"/>
    <property type="project" value="TreeGrafter"/>
</dbReference>
<evidence type="ECO:0000313" key="11">
    <source>
        <dbReference type="EMBL" id="RDS85229.1"/>
    </source>
</evidence>
<evidence type="ECO:0000259" key="9">
    <source>
        <dbReference type="PROSITE" id="PS50109"/>
    </source>
</evidence>
<protein>
    <recommendedName>
        <fullName evidence="2">histidine kinase</fullName>
        <ecNumber evidence="2">2.7.13.3</ecNumber>
    </recommendedName>
</protein>
<evidence type="ECO:0000256" key="1">
    <source>
        <dbReference type="ARBA" id="ARBA00000085"/>
    </source>
</evidence>
<name>A0A370X9X7_9GAMM</name>
<reference evidence="11 12" key="1">
    <citation type="submission" date="2018-07" db="EMBL/GenBank/DDBJ databases">
        <title>Dyella monticola sp. nov. and Dyella psychrodurans sp. nov. isolated from monsoon evergreen broad-leaved forest soil of Dinghu Mountain, China.</title>
        <authorList>
            <person name="Gao Z."/>
            <person name="Qiu L."/>
        </authorList>
    </citation>
    <scope>NUCLEOTIDE SEQUENCE [LARGE SCALE GENOMIC DNA]</scope>
    <source>
        <strain evidence="11 12">4MSK11</strain>
    </source>
</reference>
<dbReference type="PRINTS" id="PR00344">
    <property type="entry name" value="BCTRLSENSOR"/>
</dbReference>
<dbReference type="PROSITE" id="PS50113">
    <property type="entry name" value="PAC"/>
    <property type="match status" value="1"/>
</dbReference>
<dbReference type="EMBL" id="QRBF01000002">
    <property type="protein sequence ID" value="RDS85229.1"/>
    <property type="molecule type" value="Genomic_DNA"/>
</dbReference>
<dbReference type="GO" id="GO:0007234">
    <property type="term" value="P:osmosensory signaling via phosphorelay pathway"/>
    <property type="evidence" value="ECO:0007669"/>
    <property type="project" value="TreeGrafter"/>
</dbReference>
<dbReference type="PANTHER" id="PTHR42878:SF15">
    <property type="entry name" value="BACTERIOPHYTOCHROME"/>
    <property type="match status" value="1"/>
</dbReference>
<evidence type="ECO:0000256" key="6">
    <source>
        <dbReference type="ARBA" id="ARBA00023136"/>
    </source>
</evidence>
<dbReference type="Gene3D" id="3.30.565.10">
    <property type="entry name" value="Histidine kinase-like ATPase, C-terminal domain"/>
    <property type="match status" value="1"/>
</dbReference>
<dbReference type="InterPro" id="IPR036890">
    <property type="entry name" value="HATPase_C_sf"/>
</dbReference>
<accession>A0A370X9X7</accession>
<evidence type="ECO:0000313" key="12">
    <source>
        <dbReference type="Proteomes" id="UP000255334"/>
    </source>
</evidence>
<gene>
    <name evidence="11" type="ORF">DWU99_06720</name>
</gene>